<proteinExistence type="predicted"/>
<feature type="chain" id="PRO_5045151140" description="Porin family protein" evidence="1">
    <location>
        <begin position="21"/>
        <end position="330"/>
    </location>
</feature>
<protein>
    <recommendedName>
        <fullName evidence="4">Porin family protein</fullName>
    </recommendedName>
</protein>
<evidence type="ECO:0000256" key="1">
    <source>
        <dbReference type="SAM" id="SignalP"/>
    </source>
</evidence>
<dbReference type="RefSeq" id="WP_282211863.1">
    <property type="nucleotide sequence ID" value="NZ_CP118247.1"/>
</dbReference>
<evidence type="ECO:0000313" key="2">
    <source>
        <dbReference type="EMBL" id="WDR06349.1"/>
    </source>
</evidence>
<dbReference type="EMBL" id="CP118247">
    <property type="protein sequence ID" value="WDR06349.1"/>
    <property type="molecule type" value="Genomic_DNA"/>
</dbReference>
<dbReference type="Proteomes" id="UP001222118">
    <property type="component" value="Chromosome"/>
</dbReference>
<sequence>MRSIKLAAVATLVAATPALAADFPEAPELRPAFSEMFSDSGQGPVRFEFGTRYWYSWGKQEAGFTAPGIGDVNLSVDDRTHIGELHGKITDLSTQTYVNAIAGLGFSTSGTYNIAPASSGNIGPNSSIGYAGADFGWLPFGNMDGGVAIGGLIGYQYWKDAPDIGQGTYAASFDGAGNPASYGTAKDDFDIHALRLGVKMQADLSDQFDLQAEVAAVPYAWVTGSLGGSGSSPFMFPALGGAKVYERAPTTLSGHGYGAMGELMVGFHPTENLTLRVGGRAWYVQGDLEAEFKSNTVVGPAVIQNADMNLKSNYARIFRYGALFELTGRF</sequence>
<evidence type="ECO:0008006" key="4">
    <source>
        <dbReference type="Google" id="ProtNLM"/>
    </source>
</evidence>
<accession>A0ABY7YYM9</accession>
<evidence type="ECO:0000313" key="3">
    <source>
        <dbReference type="Proteomes" id="UP001222118"/>
    </source>
</evidence>
<feature type="signal peptide" evidence="1">
    <location>
        <begin position="1"/>
        <end position="20"/>
    </location>
</feature>
<gene>
    <name evidence="2" type="ORF">PSQ90_02465</name>
</gene>
<name>A0ABY7YYM9_9HYPH</name>
<keyword evidence="3" id="KW-1185">Reference proteome</keyword>
<organism evidence="2 3">
    <name type="scientific">Devosia rhodophyticola</name>
    <dbReference type="NCBI Taxonomy" id="3026423"/>
    <lineage>
        <taxon>Bacteria</taxon>
        <taxon>Pseudomonadati</taxon>
        <taxon>Pseudomonadota</taxon>
        <taxon>Alphaproteobacteria</taxon>
        <taxon>Hyphomicrobiales</taxon>
        <taxon>Devosiaceae</taxon>
        <taxon>Devosia</taxon>
    </lineage>
</organism>
<reference evidence="2 3" key="1">
    <citation type="submission" date="2023-02" db="EMBL/GenBank/DDBJ databases">
        <title>Devosia chondri sp. nov., isolated from the phycosphere of marine algae.</title>
        <authorList>
            <person name="Kim J.M."/>
            <person name="Lee J.K."/>
            <person name="Choi B.J."/>
            <person name="Bayburt H."/>
            <person name="Jeon C.O."/>
        </authorList>
    </citation>
    <scope>NUCLEOTIDE SEQUENCE [LARGE SCALE GENOMIC DNA]</scope>
    <source>
        <strain evidence="2 3">G2-5</strain>
    </source>
</reference>
<keyword evidence="1" id="KW-0732">Signal</keyword>